<protein>
    <submittedName>
        <fullName evidence="2">DUF3520 domain-containing protein</fullName>
    </submittedName>
</protein>
<dbReference type="InterPro" id="IPR002035">
    <property type="entry name" value="VWF_A"/>
</dbReference>
<evidence type="ECO:0000259" key="1">
    <source>
        <dbReference type="PROSITE" id="PS50234"/>
    </source>
</evidence>
<organism evidence="2 3">
    <name type="scientific">Candidatus Polarisedimenticola svalbardensis</name>
    <dbReference type="NCBI Taxonomy" id="2886004"/>
    <lineage>
        <taxon>Bacteria</taxon>
        <taxon>Pseudomonadati</taxon>
        <taxon>Acidobacteriota</taxon>
        <taxon>Candidatus Polarisedimenticolia</taxon>
        <taxon>Candidatus Polarisedimenticolales</taxon>
        <taxon>Candidatus Polarisedimenticolaceae</taxon>
        <taxon>Candidatus Polarisedimenticola</taxon>
    </lineage>
</organism>
<dbReference type="InterPro" id="IPR021908">
    <property type="entry name" value="YfbK_C"/>
</dbReference>
<proteinExistence type="predicted"/>
<accession>A0A8J6XWU9</accession>
<feature type="non-terminal residue" evidence="2">
    <location>
        <position position="1"/>
    </location>
</feature>
<comment type="caution">
    <text evidence="2">The sequence shown here is derived from an EMBL/GenBank/DDBJ whole genome shotgun (WGS) entry which is preliminary data.</text>
</comment>
<dbReference type="Gene3D" id="3.40.50.410">
    <property type="entry name" value="von Willebrand factor, type A domain"/>
    <property type="match status" value="1"/>
</dbReference>
<dbReference type="Proteomes" id="UP000648239">
    <property type="component" value="Unassembled WGS sequence"/>
</dbReference>
<feature type="domain" description="VWFA" evidence="1">
    <location>
        <begin position="1"/>
        <end position="107"/>
    </location>
</feature>
<gene>
    <name evidence="2" type="ORF">IFK94_13380</name>
</gene>
<sequence length="296" mass="32224">SAGGGTNGGEGLRLAYRTAKRSFLRGGVNRVILATDGDFNLGTTGKGQLLDLIERYAKEDNISLTALGFGMGNYKDDMLEHLANKANGNYAYIDSLSEARKVLVEQVGGTLVTIAKDVKIQVEFNPAEVSAYRLIGYENRMLAKEDFNDDTKDAGEIGAGHSVTALYEIVPVGMEVDPGGSGVDPLKYQKPRTELKPSRDAGNGESFTVKLRYKDPEGSRSKLLEVPVMDSGRGMRAASDDLRFASAVAAFGMKLRHSNYVADMNWNEIRRLAASASDDDPGRYRAEFIELLGRVR</sequence>
<evidence type="ECO:0000313" key="3">
    <source>
        <dbReference type="Proteomes" id="UP000648239"/>
    </source>
</evidence>
<reference evidence="2 3" key="1">
    <citation type="submission" date="2020-08" db="EMBL/GenBank/DDBJ databases">
        <title>Acidobacteriota in marine sediments use diverse sulfur dissimilation pathways.</title>
        <authorList>
            <person name="Wasmund K."/>
        </authorList>
    </citation>
    <scope>NUCLEOTIDE SEQUENCE [LARGE SCALE GENOMIC DNA]</scope>
    <source>
        <strain evidence="2">MAG AM4</strain>
    </source>
</reference>
<dbReference type="EMBL" id="JACXWD010000059">
    <property type="protein sequence ID" value="MBD3869108.1"/>
    <property type="molecule type" value="Genomic_DNA"/>
</dbReference>
<dbReference type="PROSITE" id="PS50234">
    <property type="entry name" value="VWFA"/>
    <property type="match status" value="1"/>
</dbReference>
<dbReference type="AlphaFoldDB" id="A0A8J6XWU9"/>
<dbReference type="Pfam" id="PF12034">
    <property type="entry name" value="YfbK_C"/>
    <property type="match status" value="1"/>
</dbReference>
<dbReference type="SUPFAM" id="SSF53300">
    <property type="entry name" value="vWA-like"/>
    <property type="match status" value="1"/>
</dbReference>
<name>A0A8J6XWU9_9BACT</name>
<dbReference type="InterPro" id="IPR036465">
    <property type="entry name" value="vWFA_dom_sf"/>
</dbReference>
<evidence type="ECO:0000313" key="2">
    <source>
        <dbReference type="EMBL" id="MBD3869108.1"/>
    </source>
</evidence>